<proteinExistence type="predicted"/>
<dbReference type="AlphaFoldDB" id="A0AA87U3L5"/>
<evidence type="ECO:0000259" key="3">
    <source>
        <dbReference type="Pfam" id="PF10531"/>
    </source>
</evidence>
<dbReference type="Pfam" id="PF10531">
    <property type="entry name" value="SLBB"/>
    <property type="match status" value="1"/>
</dbReference>
<keyword evidence="1" id="KW-0732">Signal</keyword>
<evidence type="ECO:0000313" key="5">
    <source>
        <dbReference type="EMBL" id="GAJ92319.1"/>
    </source>
</evidence>
<evidence type="ECO:0008006" key="7">
    <source>
        <dbReference type="Google" id="ProtNLM"/>
    </source>
</evidence>
<dbReference type="PANTHER" id="PTHR33619">
    <property type="entry name" value="POLYSACCHARIDE EXPORT PROTEIN GFCE-RELATED"/>
    <property type="match status" value="1"/>
</dbReference>
<evidence type="ECO:0000256" key="1">
    <source>
        <dbReference type="ARBA" id="ARBA00022729"/>
    </source>
</evidence>
<reference evidence="5 6" key="1">
    <citation type="submission" date="2014-05" db="EMBL/GenBank/DDBJ databases">
        <title>Whole genome shotgun sequence of Rhizobium rhizogenes NBRC 13257.</title>
        <authorList>
            <person name="Katano-Makiyama Y."/>
            <person name="Hosoyama A."/>
            <person name="Hashimoto M."/>
            <person name="Hosoyama Y."/>
            <person name="Noguchi M."/>
            <person name="Tsuchikane K."/>
            <person name="Kimura A."/>
            <person name="Ohji S."/>
            <person name="Ichikawa N."/>
            <person name="Yamazoe A."/>
            <person name="Fujita N."/>
        </authorList>
    </citation>
    <scope>NUCLEOTIDE SEQUENCE [LARGE SCALE GENOMIC DNA]</scope>
    <source>
        <strain evidence="5 6">NBRC 13257</strain>
    </source>
</reference>
<dbReference type="InterPro" id="IPR049712">
    <property type="entry name" value="Poly_export"/>
</dbReference>
<dbReference type="Proteomes" id="UP000026941">
    <property type="component" value="Unassembled WGS sequence"/>
</dbReference>
<dbReference type="PANTHER" id="PTHR33619:SF3">
    <property type="entry name" value="POLYSACCHARIDE EXPORT PROTEIN GFCE-RELATED"/>
    <property type="match status" value="1"/>
</dbReference>
<feature type="domain" description="Soluble ligand binding" evidence="3">
    <location>
        <begin position="107"/>
        <end position="137"/>
    </location>
</feature>
<dbReference type="Pfam" id="PF25994">
    <property type="entry name" value="HH_AprE"/>
    <property type="match status" value="1"/>
</dbReference>
<dbReference type="InterPro" id="IPR003715">
    <property type="entry name" value="Poly_export_N"/>
</dbReference>
<evidence type="ECO:0000259" key="2">
    <source>
        <dbReference type="Pfam" id="PF02563"/>
    </source>
</evidence>
<evidence type="ECO:0000313" key="6">
    <source>
        <dbReference type="Proteomes" id="UP000026941"/>
    </source>
</evidence>
<accession>A0AA87U3L5</accession>
<dbReference type="EMBL" id="BAYX01000003">
    <property type="protein sequence ID" value="GAJ92319.1"/>
    <property type="molecule type" value="Genomic_DNA"/>
</dbReference>
<dbReference type="Gene3D" id="3.10.560.10">
    <property type="entry name" value="Outer membrane lipoprotein wza domain like"/>
    <property type="match status" value="1"/>
</dbReference>
<dbReference type="InterPro" id="IPR019554">
    <property type="entry name" value="Soluble_ligand-bd"/>
</dbReference>
<sequence>MKIISLSALSIVAALSLLPQKGFSDERDAYKLGPGDILQLSVFGVADFARRVTVNIDGNISVPFLGELHGEGLTIHDLRVALTDGLTKDGRIQSADVSVEIVELRPFYISGDVSRPGAVPYRPGLTVRHAIALAGGYDALRFRTENPLMTAPDLKSENESLWIDLARQKARAISLRAELNRTPDIDLTSIYSAPLQRKTLDEIASFEESDLKMRLANYAKQRTFLQISVKNAEGTIKALQDRQERNEESITLQQGAVDRMNISASKGLVMANRVDDERRSLAEIRSQQGDTEARLVQAEHDRDELARNIEVQDEQHNTQLNDALRDTSIEIAKLAGRIRASSEKLLYTGAVKAQMRGGEGGPSLVIYRKNGEQTMQIAAQEDTPLRPDDVLEVTIRPEQMVMSPNSQ</sequence>
<feature type="domain" description="Polysaccharide export protein N-terminal" evidence="2">
    <location>
        <begin position="26"/>
        <end position="101"/>
    </location>
</feature>
<feature type="domain" description="AprE-like long alpha-helical hairpin" evidence="4">
    <location>
        <begin position="155"/>
        <end position="343"/>
    </location>
</feature>
<protein>
    <recommendedName>
        <fullName evidence="7">Exopolysaccharide biosynthesis protein</fullName>
    </recommendedName>
</protein>
<dbReference type="GO" id="GO:0015159">
    <property type="term" value="F:polysaccharide transmembrane transporter activity"/>
    <property type="evidence" value="ECO:0007669"/>
    <property type="project" value="InterPro"/>
</dbReference>
<dbReference type="InterPro" id="IPR058781">
    <property type="entry name" value="HH_AprE-like"/>
</dbReference>
<evidence type="ECO:0000259" key="4">
    <source>
        <dbReference type="Pfam" id="PF25994"/>
    </source>
</evidence>
<dbReference type="Gene3D" id="3.30.1950.10">
    <property type="entry name" value="wza like domain"/>
    <property type="match status" value="1"/>
</dbReference>
<name>A0AA87U3L5_RHIRH</name>
<dbReference type="GeneID" id="86851287"/>
<gene>
    <name evidence="5" type="ORF">RRH01S_03_03920</name>
</gene>
<dbReference type="RefSeq" id="WP_012649417.1">
    <property type="nucleotide sequence ID" value="NZ_BAYX01000003.1"/>
</dbReference>
<organism evidence="5 6">
    <name type="scientific">Rhizobium rhizogenes NBRC 13257</name>
    <dbReference type="NCBI Taxonomy" id="1220581"/>
    <lineage>
        <taxon>Bacteria</taxon>
        <taxon>Pseudomonadati</taxon>
        <taxon>Pseudomonadota</taxon>
        <taxon>Alphaproteobacteria</taxon>
        <taxon>Hyphomicrobiales</taxon>
        <taxon>Rhizobiaceae</taxon>
        <taxon>Rhizobium/Agrobacterium group</taxon>
        <taxon>Rhizobium</taxon>
    </lineage>
</organism>
<dbReference type="Pfam" id="PF02563">
    <property type="entry name" value="Poly_export"/>
    <property type="match status" value="1"/>
</dbReference>
<comment type="caution">
    <text evidence="5">The sequence shown here is derived from an EMBL/GenBank/DDBJ whole genome shotgun (WGS) entry which is preliminary data.</text>
</comment>